<sequence length="148" mass="16599">MKKFKFDFDDYFIHDPDRLLKERNFSSHVNSPPLIWIVIVIECPSADGDPKQGSNATEGGTGIRQSPSKSVDDGMMVIRQQAQHNTARIEANDTPQARRAVLDAHTARRKDPEELFFQKNICPIGGYLLEVTILVHACADIATLNIDH</sequence>
<reference evidence="2 3" key="1">
    <citation type="journal article" date="2024" name="BMC Genomics">
        <title>De novo assembly and annotation of Popillia japonica's genome with initial clues to its potential as an invasive pest.</title>
        <authorList>
            <person name="Cucini C."/>
            <person name="Boschi S."/>
            <person name="Funari R."/>
            <person name="Cardaioli E."/>
            <person name="Iannotti N."/>
            <person name="Marturano G."/>
            <person name="Paoli F."/>
            <person name="Bruttini M."/>
            <person name="Carapelli A."/>
            <person name="Frati F."/>
            <person name="Nardi F."/>
        </authorList>
    </citation>
    <scope>NUCLEOTIDE SEQUENCE [LARGE SCALE GENOMIC DNA]</scope>
    <source>
        <strain evidence="2">DMR45628</strain>
    </source>
</reference>
<protein>
    <submittedName>
        <fullName evidence="2">Uncharacterized protein</fullName>
    </submittedName>
</protein>
<dbReference type="EMBL" id="JASPKY010000403">
    <property type="protein sequence ID" value="KAK9701961.1"/>
    <property type="molecule type" value="Genomic_DNA"/>
</dbReference>
<gene>
    <name evidence="2" type="ORF">QE152_g30256</name>
</gene>
<feature type="region of interest" description="Disordered" evidence="1">
    <location>
        <begin position="48"/>
        <end position="72"/>
    </location>
</feature>
<name>A0AAW1JEH1_POPJA</name>
<organism evidence="2 3">
    <name type="scientific">Popillia japonica</name>
    <name type="common">Japanese beetle</name>
    <dbReference type="NCBI Taxonomy" id="7064"/>
    <lineage>
        <taxon>Eukaryota</taxon>
        <taxon>Metazoa</taxon>
        <taxon>Ecdysozoa</taxon>
        <taxon>Arthropoda</taxon>
        <taxon>Hexapoda</taxon>
        <taxon>Insecta</taxon>
        <taxon>Pterygota</taxon>
        <taxon>Neoptera</taxon>
        <taxon>Endopterygota</taxon>
        <taxon>Coleoptera</taxon>
        <taxon>Polyphaga</taxon>
        <taxon>Scarabaeiformia</taxon>
        <taxon>Scarabaeidae</taxon>
        <taxon>Rutelinae</taxon>
        <taxon>Popillia</taxon>
    </lineage>
</organism>
<dbReference type="AlphaFoldDB" id="A0AAW1JEH1"/>
<accession>A0AAW1JEH1</accession>
<evidence type="ECO:0000313" key="3">
    <source>
        <dbReference type="Proteomes" id="UP001458880"/>
    </source>
</evidence>
<dbReference type="Proteomes" id="UP001458880">
    <property type="component" value="Unassembled WGS sequence"/>
</dbReference>
<keyword evidence="3" id="KW-1185">Reference proteome</keyword>
<proteinExistence type="predicted"/>
<comment type="caution">
    <text evidence="2">The sequence shown here is derived from an EMBL/GenBank/DDBJ whole genome shotgun (WGS) entry which is preliminary data.</text>
</comment>
<feature type="compositionally biased region" description="Polar residues" evidence="1">
    <location>
        <begin position="52"/>
        <end position="69"/>
    </location>
</feature>
<evidence type="ECO:0000313" key="2">
    <source>
        <dbReference type="EMBL" id="KAK9701961.1"/>
    </source>
</evidence>
<evidence type="ECO:0000256" key="1">
    <source>
        <dbReference type="SAM" id="MobiDB-lite"/>
    </source>
</evidence>